<reference evidence="1 2" key="1">
    <citation type="submission" date="2018-09" db="EMBL/GenBank/DDBJ databases">
        <title>Genomic investigation of the strawberry pathogen Phytophthora fragariae indicates pathogenicity is determined by transcriptional variation in three key races.</title>
        <authorList>
            <person name="Adams T.M."/>
            <person name="Armitage A.D."/>
            <person name="Sobczyk M.K."/>
            <person name="Bates H.J."/>
            <person name="Dunwell J.M."/>
            <person name="Nellist C.F."/>
            <person name="Harrison R.J."/>
        </authorList>
    </citation>
    <scope>NUCLEOTIDE SEQUENCE [LARGE SCALE GENOMIC DNA]</scope>
    <source>
        <strain evidence="1 2">NOV-77</strain>
    </source>
</reference>
<evidence type="ECO:0000313" key="1">
    <source>
        <dbReference type="EMBL" id="KAE9344968.1"/>
    </source>
</evidence>
<evidence type="ECO:0000313" key="2">
    <source>
        <dbReference type="Proteomes" id="UP000486351"/>
    </source>
</evidence>
<organism evidence="1 2">
    <name type="scientific">Phytophthora fragariae</name>
    <dbReference type="NCBI Taxonomy" id="53985"/>
    <lineage>
        <taxon>Eukaryota</taxon>
        <taxon>Sar</taxon>
        <taxon>Stramenopiles</taxon>
        <taxon>Oomycota</taxon>
        <taxon>Peronosporomycetes</taxon>
        <taxon>Peronosporales</taxon>
        <taxon>Peronosporaceae</taxon>
        <taxon>Phytophthora</taxon>
    </lineage>
</organism>
<dbReference type="AlphaFoldDB" id="A0A6G0RXZ7"/>
<name>A0A6G0RXZ7_9STRA</name>
<dbReference type="EMBL" id="QXFY01000416">
    <property type="protein sequence ID" value="KAE9344968.1"/>
    <property type="molecule type" value="Genomic_DNA"/>
</dbReference>
<comment type="caution">
    <text evidence="1">The sequence shown here is derived from an EMBL/GenBank/DDBJ whole genome shotgun (WGS) entry which is preliminary data.</text>
</comment>
<gene>
    <name evidence="1" type="ORF">PF008_g8983</name>
</gene>
<accession>A0A6G0RXZ7</accession>
<protein>
    <submittedName>
        <fullName evidence="1">Uncharacterized protein</fullName>
    </submittedName>
</protein>
<dbReference type="Proteomes" id="UP000486351">
    <property type="component" value="Unassembled WGS sequence"/>
</dbReference>
<proteinExistence type="predicted"/>
<sequence length="68" mass="7203">MAVSSTTGSAASTSASAVACSCCPFASSDSTTAAHDTLGRFHRGHLLRDLLDWTSTRRQQRNCSQQQA</sequence>